<proteinExistence type="predicted"/>
<keyword evidence="1" id="KW-0812">Transmembrane</keyword>
<dbReference type="GO" id="GO:0003677">
    <property type="term" value="F:DNA binding"/>
    <property type="evidence" value="ECO:0007669"/>
    <property type="project" value="InterPro"/>
</dbReference>
<evidence type="ECO:0000313" key="3">
    <source>
        <dbReference type="Proteomes" id="UP000178336"/>
    </source>
</evidence>
<feature type="transmembrane region" description="Helical" evidence="1">
    <location>
        <begin position="101"/>
        <end position="122"/>
    </location>
</feature>
<dbReference type="Proteomes" id="UP000178336">
    <property type="component" value="Unassembled WGS sequence"/>
</dbReference>
<sequence>MQTVGELFKKQRNAKSISIHKASRDLLIKERNLEQIEDGDWENLPEPPFTKGFIKNYANYLGLDADRILATYRREYDEARYPHKKLPIEAKKRLMLTPNKMAGLGFILLGIAFISYLIFHYLSIRSAPKLEVLTPADDLTTHIEIIQVRGVTEISATVAIDGEFVPVDQEGNFFYQIHLKEGRNVIEIISSKRLSPKSKVTKVVRLSR</sequence>
<dbReference type="InterPro" id="IPR013783">
    <property type="entry name" value="Ig-like_fold"/>
</dbReference>
<dbReference type="PANTHER" id="PTHR34475">
    <property type="match status" value="1"/>
</dbReference>
<dbReference type="Pfam" id="PF13413">
    <property type="entry name" value="HTH_25"/>
    <property type="match status" value="1"/>
</dbReference>
<keyword evidence="1" id="KW-1133">Transmembrane helix</keyword>
<dbReference type="EMBL" id="MFBN01000002">
    <property type="protein sequence ID" value="OGD96031.1"/>
    <property type="molecule type" value="Genomic_DNA"/>
</dbReference>
<evidence type="ECO:0000313" key="2">
    <source>
        <dbReference type="EMBL" id="OGD96031.1"/>
    </source>
</evidence>
<evidence type="ECO:0000256" key="1">
    <source>
        <dbReference type="SAM" id="Phobius"/>
    </source>
</evidence>
<dbReference type="InterPro" id="IPR050400">
    <property type="entry name" value="Bact_Cytoskel_RodZ"/>
</dbReference>
<organism evidence="2 3">
    <name type="scientific">Candidatus Curtissbacteria bacterium RIFCSPLOWO2_01_FULL_37_9</name>
    <dbReference type="NCBI Taxonomy" id="1797724"/>
    <lineage>
        <taxon>Bacteria</taxon>
        <taxon>Candidatus Curtissiibacteriota</taxon>
    </lineage>
</organism>
<keyword evidence="1" id="KW-0472">Membrane</keyword>
<comment type="caution">
    <text evidence="2">The sequence shown here is derived from an EMBL/GenBank/DDBJ whole genome shotgun (WGS) entry which is preliminary data.</text>
</comment>
<protein>
    <recommendedName>
        <fullName evidence="4">HTH cro/C1-type domain-containing protein</fullName>
    </recommendedName>
</protein>
<gene>
    <name evidence="2" type="ORF">A3A48_00145</name>
</gene>
<dbReference type="InterPro" id="IPR010982">
    <property type="entry name" value="Lambda_DNA-bd_dom_sf"/>
</dbReference>
<dbReference type="STRING" id="1797724.A3A48_00145"/>
<accession>A0A1F5GVZ0</accession>
<dbReference type="Gene3D" id="1.10.260.40">
    <property type="entry name" value="lambda repressor-like DNA-binding domains"/>
    <property type="match status" value="1"/>
</dbReference>
<dbReference type="PANTHER" id="PTHR34475:SF1">
    <property type="entry name" value="CYTOSKELETON PROTEIN RODZ"/>
    <property type="match status" value="1"/>
</dbReference>
<name>A0A1F5GVZ0_9BACT</name>
<evidence type="ECO:0008006" key="4">
    <source>
        <dbReference type="Google" id="ProtNLM"/>
    </source>
</evidence>
<dbReference type="Gene3D" id="2.60.40.10">
    <property type="entry name" value="Immunoglobulins"/>
    <property type="match status" value="1"/>
</dbReference>
<reference evidence="2 3" key="1">
    <citation type="journal article" date="2016" name="Nat. Commun.">
        <title>Thousands of microbial genomes shed light on interconnected biogeochemical processes in an aquifer system.</title>
        <authorList>
            <person name="Anantharaman K."/>
            <person name="Brown C.T."/>
            <person name="Hug L.A."/>
            <person name="Sharon I."/>
            <person name="Castelle C.J."/>
            <person name="Probst A.J."/>
            <person name="Thomas B.C."/>
            <person name="Singh A."/>
            <person name="Wilkins M.J."/>
            <person name="Karaoz U."/>
            <person name="Brodie E.L."/>
            <person name="Williams K.H."/>
            <person name="Hubbard S.S."/>
            <person name="Banfield J.F."/>
        </authorList>
    </citation>
    <scope>NUCLEOTIDE SEQUENCE [LARGE SCALE GENOMIC DNA]</scope>
</reference>
<dbReference type="AlphaFoldDB" id="A0A1F5GVZ0"/>
<dbReference type="Pfam" id="PF09136">
    <property type="entry name" value="Glucodextran_B"/>
    <property type="match status" value="1"/>
</dbReference>